<gene>
    <name evidence="1" type="ORF">GCM10007977_065960</name>
</gene>
<protein>
    <recommendedName>
        <fullName evidence="3">PknH-like extracellular domain-containing protein</fullName>
    </recommendedName>
</protein>
<comment type="caution">
    <text evidence="1">The sequence shown here is derived from an EMBL/GenBank/DDBJ whole genome shotgun (WGS) entry which is preliminary data.</text>
</comment>
<dbReference type="RefSeq" id="WP_190253897.1">
    <property type="nucleotide sequence ID" value="NZ_BMPI01000037.1"/>
</dbReference>
<keyword evidence="2" id="KW-1185">Reference proteome</keyword>
<dbReference type="Proteomes" id="UP000642070">
    <property type="component" value="Unassembled WGS sequence"/>
</dbReference>
<dbReference type="AlphaFoldDB" id="A0A917U3B2"/>
<evidence type="ECO:0000313" key="2">
    <source>
        <dbReference type="Proteomes" id="UP000642070"/>
    </source>
</evidence>
<evidence type="ECO:0008006" key="3">
    <source>
        <dbReference type="Google" id="ProtNLM"/>
    </source>
</evidence>
<reference evidence="1" key="2">
    <citation type="submission" date="2020-09" db="EMBL/GenBank/DDBJ databases">
        <authorList>
            <person name="Sun Q."/>
            <person name="Ohkuma M."/>
        </authorList>
    </citation>
    <scope>NUCLEOTIDE SEQUENCE</scope>
    <source>
        <strain evidence="1">JCM 19831</strain>
    </source>
</reference>
<dbReference type="EMBL" id="BMPI01000037">
    <property type="protein sequence ID" value="GGM55076.1"/>
    <property type="molecule type" value="Genomic_DNA"/>
</dbReference>
<sequence length="238" mass="24046">MARDARSTGIVVLTLLALVAAGCTDRRPAATAPAATAPAAAPSSSAPAAPSAAPSLASVIPAAALLQPGDLNGAKFTPMAAGDGAHLRPLRPCAAKYPSDATRTAAVAVQAHVVEAPGETPRVLMQYVGLHPGTAAQAFEEIAAAVRACPGSLDPGQLRWEVAGSADAGDESLFVRVSERFSYGDPANVVTPVTPAVLMRVGDRVTVVADLGWESSGGDEAWVLRLAAIAAERLRTAA</sequence>
<dbReference type="PROSITE" id="PS51257">
    <property type="entry name" value="PROKAR_LIPOPROTEIN"/>
    <property type="match status" value="1"/>
</dbReference>
<proteinExistence type="predicted"/>
<accession>A0A917U3B2</accession>
<reference evidence="1" key="1">
    <citation type="journal article" date="2014" name="Int. J. Syst. Evol. Microbiol.">
        <title>Complete genome sequence of Corynebacterium casei LMG S-19264T (=DSM 44701T), isolated from a smear-ripened cheese.</title>
        <authorList>
            <consortium name="US DOE Joint Genome Institute (JGI-PGF)"/>
            <person name="Walter F."/>
            <person name="Albersmeier A."/>
            <person name="Kalinowski J."/>
            <person name="Ruckert C."/>
        </authorList>
    </citation>
    <scope>NUCLEOTIDE SEQUENCE</scope>
    <source>
        <strain evidence="1">JCM 19831</strain>
    </source>
</reference>
<evidence type="ECO:0000313" key="1">
    <source>
        <dbReference type="EMBL" id="GGM55076.1"/>
    </source>
</evidence>
<name>A0A917U3B2_9ACTN</name>
<organism evidence="1 2">
    <name type="scientific">Dactylosporangium sucinum</name>
    <dbReference type="NCBI Taxonomy" id="1424081"/>
    <lineage>
        <taxon>Bacteria</taxon>
        <taxon>Bacillati</taxon>
        <taxon>Actinomycetota</taxon>
        <taxon>Actinomycetes</taxon>
        <taxon>Micromonosporales</taxon>
        <taxon>Micromonosporaceae</taxon>
        <taxon>Dactylosporangium</taxon>
    </lineage>
</organism>